<gene>
    <name evidence="2" type="ORF">ACFQBT_11210</name>
</gene>
<dbReference type="Pfam" id="PF06114">
    <property type="entry name" value="Peptidase_M78"/>
    <property type="match status" value="1"/>
</dbReference>
<evidence type="ECO:0000259" key="1">
    <source>
        <dbReference type="Pfam" id="PF06114"/>
    </source>
</evidence>
<organism evidence="2 3">
    <name type="scientific">Branchiibius cervicis</name>
    <dbReference type="NCBI Taxonomy" id="908252"/>
    <lineage>
        <taxon>Bacteria</taxon>
        <taxon>Bacillati</taxon>
        <taxon>Actinomycetota</taxon>
        <taxon>Actinomycetes</taxon>
        <taxon>Micrococcales</taxon>
        <taxon>Dermacoccaceae</taxon>
        <taxon>Branchiibius</taxon>
    </lineage>
</organism>
<protein>
    <submittedName>
        <fullName evidence="2">ImmA/IrrE family metallo-endopeptidase</fullName>
    </submittedName>
</protein>
<sequence length="345" mass="37053">MTTVDITGAIHGADGKFAGHIAGEPDDGLSLEHPVVAASPYADLKGKDRVEAMKADLEKAVGDLVESGQLGAYLDARRANGMSRWSTNNQMLAALQVAQREGLTEPDQIFTRMGTIDARGFRQWEKAGREVTKGQKALYILGPNKKWITEEDPDRPGKTRKKQITAGFSAVAVFEASQTEGEPIAQHPAKPFTGEVESGTSKALQDFVASRGFSYHEEEIAGCDPVNLTGTLAYVSPTSKKLVVDSRLSDTQKAQALAHEAGHIACGHCDGDAPDYASHRGQMESEAESFSYMVLRERGIDAAQPNSFSPGYVAGWSKGDPKAVTQALDKAGKAFNALRDEAGWE</sequence>
<reference evidence="3" key="1">
    <citation type="journal article" date="2019" name="Int. J. Syst. Evol. Microbiol.">
        <title>The Global Catalogue of Microorganisms (GCM) 10K type strain sequencing project: providing services to taxonomists for standard genome sequencing and annotation.</title>
        <authorList>
            <consortium name="The Broad Institute Genomics Platform"/>
            <consortium name="The Broad Institute Genome Sequencing Center for Infectious Disease"/>
            <person name="Wu L."/>
            <person name="Ma J."/>
        </authorList>
    </citation>
    <scope>NUCLEOTIDE SEQUENCE [LARGE SCALE GENOMIC DNA]</scope>
    <source>
        <strain evidence="3">NBRC 106593</strain>
    </source>
</reference>
<accession>A0ABW2AUC3</accession>
<name>A0ABW2AUC3_9MICO</name>
<evidence type="ECO:0000313" key="2">
    <source>
        <dbReference type="EMBL" id="MFC6714351.1"/>
    </source>
</evidence>
<comment type="caution">
    <text evidence="2">The sequence shown here is derived from an EMBL/GenBank/DDBJ whole genome shotgun (WGS) entry which is preliminary data.</text>
</comment>
<proteinExistence type="predicted"/>
<feature type="domain" description="IrrE N-terminal-like" evidence="1">
    <location>
        <begin position="234"/>
        <end position="295"/>
    </location>
</feature>
<keyword evidence="3" id="KW-1185">Reference proteome</keyword>
<dbReference type="RefSeq" id="WP_291523225.1">
    <property type="nucleotide sequence ID" value="NZ_JBHSWJ010000002.1"/>
</dbReference>
<evidence type="ECO:0000313" key="3">
    <source>
        <dbReference type="Proteomes" id="UP001596356"/>
    </source>
</evidence>
<dbReference type="InterPro" id="IPR010359">
    <property type="entry name" value="IrrE_HExxH"/>
</dbReference>
<dbReference type="Proteomes" id="UP001596356">
    <property type="component" value="Unassembled WGS sequence"/>
</dbReference>
<dbReference type="EMBL" id="JBHSWJ010000002">
    <property type="protein sequence ID" value="MFC6714351.1"/>
    <property type="molecule type" value="Genomic_DNA"/>
</dbReference>